<sequence length="153" mass="18660">MIAWGGNFGYGIDVEKWQKLWSQNYKITMSIAYKENLYKMFYRWQFAPAKLPKMFKDKSAKCWKCHQTPETYYHMWWSCIETKRYWTKIHTWLEKMIKQHIDLKPEIFLLGMVPEGYSKEKTYLIIHILTAASIVFAQNWKNDKISIEWEKEL</sequence>
<proteinExistence type="predicted"/>
<dbReference type="AlphaFoldDB" id="A0A2D4ETE4"/>
<accession>A0A2D4ETE4</accession>
<reference evidence="1" key="2">
    <citation type="submission" date="2017-11" db="EMBL/GenBank/DDBJ databases">
        <title>Coralsnake Venomics: Analyses of Venom Gland Transcriptomes and Proteomes of Six Brazilian Taxa.</title>
        <authorList>
            <person name="Aird S.D."/>
            <person name="Jorge da Silva N."/>
            <person name="Qiu L."/>
            <person name="Villar-Briones A."/>
            <person name="Aparecida-Saddi V."/>
            <person name="Campos-Telles M.P."/>
            <person name="Grau M."/>
            <person name="Mikheyev A.S."/>
        </authorList>
    </citation>
    <scope>NUCLEOTIDE SEQUENCE</scope>
    <source>
        <tissue evidence="1">Venom_gland</tissue>
    </source>
</reference>
<dbReference type="EMBL" id="IACJ01011526">
    <property type="protein sequence ID" value="LAA38216.1"/>
    <property type="molecule type" value="Transcribed_RNA"/>
</dbReference>
<reference evidence="1" key="1">
    <citation type="submission" date="2017-07" db="EMBL/GenBank/DDBJ databases">
        <authorList>
            <person name="Mikheyev A."/>
            <person name="Grau M."/>
        </authorList>
    </citation>
    <scope>NUCLEOTIDE SEQUENCE</scope>
    <source>
        <tissue evidence="1">Venom_gland</tissue>
    </source>
</reference>
<organism evidence="1">
    <name type="scientific">Micrurus corallinus</name>
    <name type="common">Brazilian coral snake</name>
    <dbReference type="NCBI Taxonomy" id="54390"/>
    <lineage>
        <taxon>Eukaryota</taxon>
        <taxon>Metazoa</taxon>
        <taxon>Chordata</taxon>
        <taxon>Craniata</taxon>
        <taxon>Vertebrata</taxon>
        <taxon>Euteleostomi</taxon>
        <taxon>Lepidosauria</taxon>
        <taxon>Squamata</taxon>
        <taxon>Bifurcata</taxon>
        <taxon>Unidentata</taxon>
        <taxon>Episquamata</taxon>
        <taxon>Toxicofera</taxon>
        <taxon>Serpentes</taxon>
        <taxon>Colubroidea</taxon>
        <taxon>Elapidae</taxon>
        <taxon>Elapinae</taxon>
        <taxon>Micrurus</taxon>
    </lineage>
</organism>
<evidence type="ECO:0000313" key="1">
    <source>
        <dbReference type="EMBL" id="LAA38216.1"/>
    </source>
</evidence>
<name>A0A2D4ETE4_MICCO</name>
<protein>
    <recommendedName>
        <fullName evidence="2">Reverse transcriptase zinc-binding domain-containing protein</fullName>
    </recommendedName>
</protein>
<evidence type="ECO:0008006" key="2">
    <source>
        <dbReference type="Google" id="ProtNLM"/>
    </source>
</evidence>